<dbReference type="AlphaFoldDB" id="A0A1J4QH53"/>
<dbReference type="Pfam" id="PF01177">
    <property type="entry name" value="Asp_Glu_race"/>
    <property type="match status" value="1"/>
</dbReference>
<evidence type="ECO:0000313" key="3">
    <source>
        <dbReference type="Proteomes" id="UP000243073"/>
    </source>
</evidence>
<dbReference type="STRING" id="1414654.BFR47_00375"/>
<keyword evidence="3" id="KW-1185">Reference proteome</keyword>
<sequence>MTAPRIFLIHATPVAVDPINQAFARLWPEAELANLLEDSLSRDLAAEGRLSESLSERFLALARYAQDAGAAGILFTCSAFGEAIEQCQQRLTIPVLKPNHAMIEEAVARTRRIAILASFEPAIDSMTDEFHSHAAAVGKPLELSAFVCPEALQALHAGDTQRHDDLLAEMAAHIEGVDIICFAQFSMVSALPAVRAATSLPVLATTDSAVMGMYQAVTAYKG</sequence>
<dbReference type="EMBL" id="MDKE01000011">
    <property type="protein sequence ID" value="OIN12196.1"/>
    <property type="molecule type" value="Genomic_DNA"/>
</dbReference>
<gene>
    <name evidence="2" type="ORF">BFR47_00375</name>
</gene>
<reference evidence="2 3" key="1">
    <citation type="submission" date="2016-07" db="EMBL/GenBank/DDBJ databases">
        <title>Draft Genome Sequence of Oceanisphaera psychrotolerans, isolated from coastal sediment samples.</title>
        <authorList>
            <person name="Zhuo S."/>
            <person name="Ruan Z."/>
        </authorList>
    </citation>
    <scope>NUCLEOTIDE SEQUENCE [LARGE SCALE GENOMIC DNA]</scope>
    <source>
        <strain evidence="2 3">LAM-WHM-ZC</strain>
    </source>
</reference>
<evidence type="ECO:0000313" key="2">
    <source>
        <dbReference type="EMBL" id="OIN12196.1"/>
    </source>
</evidence>
<dbReference type="RefSeq" id="WP_071471971.1">
    <property type="nucleotide sequence ID" value="NZ_MDKE01000011.1"/>
</dbReference>
<dbReference type="Gene3D" id="3.40.50.12500">
    <property type="match status" value="1"/>
</dbReference>
<dbReference type="OrthoDB" id="978447at2"/>
<dbReference type="Proteomes" id="UP000243073">
    <property type="component" value="Unassembled WGS sequence"/>
</dbReference>
<dbReference type="GO" id="GO:0047661">
    <property type="term" value="F:amino-acid racemase activity"/>
    <property type="evidence" value="ECO:0007669"/>
    <property type="project" value="InterPro"/>
</dbReference>
<dbReference type="InterPro" id="IPR053714">
    <property type="entry name" value="Iso_Racemase_Enz_sf"/>
</dbReference>
<organism evidence="2 3">
    <name type="scientific">Oceanisphaera psychrotolerans</name>
    <dbReference type="NCBI Taxonomy" id="1414654"/>
    <lineage>
        <taxon>Bacteria</taxon>
        <taxon>Pseudomonadati</taxon>
        <taxon>Pseudomonadota</taxon>
        <taxon>Gammaproteobacteria</taxon>
        <taxon>Aeromonadales</taxon>
        <taxon>Aeromonadaceae</taxon>
        <taxon>Oceanisphaera</taxon>
    </lineage>
</organism>
<comment type="caution">
    <text evidence="2">The sequence shown here is derived from an EMBL/GenBank/DDBJ whole genome shotgun (WGS) entry which is preliminary data.</text>
</comment>
<comment type="similarity">
    <text evidence="1">Belongs to the HyuE racemase family.</text>
</comment>
<protein>
    <submittedName>
        <fullName evidence="2">Arylsulfatase</fullName>
    </submittedName>
</protein>
<proteinExistence type="inferred from homology"/>
<accession>A0A1J4QH53</accession>
<dbReference type="InterPro" id="IPR015942">
    <property type="entry name" value="Asp/Glu/hydantoin_racemase"/>
</dbReference>
<evidence type="ECO:0000256" key="1">
    <source>
        <dbReference type="ARBA" id="ARBA00038414"/>
    </source>
</evidence>
<name>A0A1J4QH53_9GAMM</name>